<sequence length="106" mass="12029">MASSWVSLKIVMIHLVLTQPLSPPVIHIYLNFVRKRSVPTQYFLHLEHILQVTMENISFLEDETFGNLDPTEFSHNVYVPGVFHFMAEITKLLICLGSAGASVFLV</sequence>
<proteinExistence type="predicted"/>
<feature type="signal peptide" evidence="1">
    <location>
        <begin position="1"/>
        <end position="18"/>
    </location>
</feature>
<dbReference type="AlphaFoldDB" id="A0AA38IBW7"/>
<comment type="caution">
    <text evidence="2">The sequence shown here is derived from an EMBL/GenBank/DDBJ whole genome shotgun (WGS) entry which is preliminary data.</text>
</comment>
<protein>
    <submittedName>
        <fullName evidence="2">Uncharacterized protein</fullName>
    </submittedName>
</protein>
<gene>
    <name evidence="2" type="ORF">Zmor_017188</name>
</gene>
<feature type="chain" id="PRO_5041385073" evidence="1">
    <location>
        <begin position="19"/>
        <end position="106"/>
    </location>
</feature>
<organism evidence="2 3">
    <name type="scientific">Zophobas morio</name>
    <dbReference type="NCBI Taxonomy" id="2755281"/>
    <lineage>
        <taxon>Eukaryota</taxon>
        <taxon>Metazoa</taxon>
        <taxon>Ecdysozoa</taxon>
        <taxon>Arthropoda</taxon>
        <taxon>Hexapoda</taxon>
        <taxon>Insecta</taxon>
        <taxon>Pterygota</taxon>
        <taxon>Neoptera</taxon>
        <taxon>Endopterygota</taxon>
        <taxon>Coleoptera</taxon>
        <taxon>Polyphaga</taxon>
        <taxon>Cucujiformia</taxon>
        <taxon>Tenebrionidae</taxon>
        <taxon>Zophobas</taxon>
    </lineage>
</organism>
<keyword evidence="1" id="KW-0732">Signal</keyword>
<name>A0AA38IBW7_9CUCU</name>
<evidence type="ECO:0000313" key="3">
    <source>
        <dbReference type="Proteomes" id="UP001168821"/>
    </source>
</evidence>
<dbReference type="EMBL" id="JALNTZ010000005">
    <property type="protein sequence ID" value="KAJ3651132.1"/>
    <property type="molecule type" value="Genomic_DNA"/>
</dbReference>
<accession>A0AA38IBW7</accession>
<evidence type="ECO:0000313" key="2">
    <source>
        <dbReference type="EMBL" id="KAJ3651132.1"/>
    </source>
</evidence>
<evidence type="ECO:0000256" key="1">
    <source>
        <dbReference type="SAM" id="SignalP"/>
    </source>
</evidence>
<dbReference type="Proteomes" id="UP001168821">
    <property type="component" value="Unassembled WGS sequence"/>
</dbReference>
<reference evidence="2" key="1">
    <citation type="journal article" date="2023" name="G3 (Bethesda)">
        <title>Whole genome assemblies of Zophobas morio and Tenebrio molitor.</title>
        <authorList>
            <person name="Kaur S."/>
            <person name="Stinson S.A."/>
            <person name="diCenzo G.C."/>
        </authorList>
    </citation>
    <scope>NUCLEOTIDE SEQUENCE</scope>
    <source>
        <strain evidence="2">QUZm001</strain>
    </source>
</reference>
<keyword evidence="3" id="KW-1185">Reference proteome</keyword>